<dbReference type="Proteomes" id="UP001050975">
    <property type="component" value="Unassembled WGS sequence"/>
</dbReference>
<evidence type="ECO:0000313" key="3">
    <source>
        <dbReference type="EMBL" id="GET42860.1"/>
    </source>
</evidence>
<gene>
    <name evidence="3" type="ORF">MiSe_76780</name>
</gene>
<evidence type="ECO:0000256" key="2">
    <source>
        <dbReference type="SAM" id="Phobius"/>
    </source>
</evidence>
<keyword evidence="2" id="KW-0472">Membrane</keyword>
<protein>
    <submittedName>
        <fullName evidence="3">Uncharacterized protein</fullName>
    </submittedName>
</protein>
<dbReference type="AlphaFoldDB" id="A0AAV3XLP8"/>
<dbReference type="RefSeq" id="WP_226591019.1">
    <property type="nucleotide sequence ID" value="NZ_BLAY01000185.1"/>
</dbReference>
<keyword evidence="2" id="KW-0812">Transmembrane</keyword>
<dbReference type="EMBL" id="BLAY01000185">
    <property type="protein sequence ID" value="GET42860.1"/>
    <property type="molecule type" value="Genomic_DNA"/>
</dbReference>
<accession>A0AAV3XLP8</accession>
<keyword evidence="4" id="KW-1185">Reference proteome</keyword>
<name>A0AAV3XLP8_9CYAN</name>
<feature type="compositionally biased region" description="Basic and acidic residues" evidence="1">
    <location>
        <begin position="55"/>
        <end position="74"/>
    </location>
</feature>
<keyword evidence="2" id="KW-1133">Transmembrane helix</keyword>
<evidence type="ECO:0000256" key="1">
    <source>
        <dbReference type="SAM" id="MobiDB-lite"/>
    </source>
</evidence>
<reference evidence="3" key="1">
    <citation type="submission" date="2019-10" db="EMBL/GenBank/DDBJ databases">
        <title>Draft genome sequece of Microseira wollei NIES-4236.</title>
        <authorList>
            <person name="Yamaguchi H."/>
            <person name="Suzuki S."/>
            <person name="Kawachi M."/>
        </authorList>
    </citation>
    <scope>NUCLEOTIDE SEQUENCE</scope>
    <source>
        <strain evidence="3">NIES-4236</strain>
    </source>
</reference>
<feature type="transmembrane region" description="Helical" evidence="2">
    <location>
        <begin position="6"/>
        <end position="25"/>
    </location>
</feature>
<proteinExistence type="predicted"/>
<comment type="caution">
    <text evidence="3">The sequence shown here is derived from an EMBL/GenBank/DDBJ whole genome shotgun (WGS) entry which is preliminary data.</text>
</comment>
<feature type="region of interest" description="Disordered" evidence="1">
    <location>
        <begin position="55"/>
        <end position="78"/>
    </location>
</feature>
<sequence length="126" mass="14274">MLSKSAAVIAGVISGLFLFLAFWLLGLPFPLSLCYGILGGVANSWIIAGWTSQDESKPAKEPLEPAEPAQKDGKPLSPRELFKLWQRERYERRPSAFFWKNARSNRLLRRLEREAAERKKKEQAGS</sequence>
<evidence type="ECO:0000313" key="4">
    <source>
        <dbReference type="Proteomes" id="UP001050975"/>
    </source>
</evidence>
<organism evidence="3 4">
    <name type="scientific">Microseira wollei NIES-4236</name>
    <dbReference type="NCBI Taxonomy" id="2530354"/>
    <lineage>
        <taxon>Bacteria</taxon>
        <taxon>Bacillati</taxon>
        <taxon>Cyanobacteriota</taxon>
        <taxon>Cyanophyceae</taxon>
        <taxon>Oscillatoriophycideae</taxon>
        <taxon>Aerosakkonematales</taxon>
        <taxon>Aerosakkonemataceae</taxon>
        <taxon>Microseira</taxon>
    </lineage>
</organism>